<feature type="region of interest" description="Disordered" evidence="8">
    <location>
        <begin position="1"/>
        <end position="22"/>
    </location>
</feature>
<dbReference type="EMBL" id="JACEEZ010024460">
    <property type="protein sequence ID" value="KAG0710179.1"/>
    <property type="molecule type" value="Genomic_DNA"/>
</dbReference>
<dbReference type="GO" id="GO:0004659">
    <property type="term" value="F:prenyltransferase activity"/>
    <property type="evidence" value="ECO:0007669"/>
    <property type="project" value="InterPro"/>
</dbReference>
<dbReference type="Proteomes" id="UP000770661">
    <property type="component" value="Unassembled WGS sequence"/>
</dbReference>
<evidence type="ECO:0000256" key="1">
    <source>
        <dbReference type="ARBA" id="ARBA00001946"/>
    </source>
</evidence>
<dbReference type="GO" id="GO:1990234">
    <property type="term" value="C:transferase complex"/>
    <property type="evidence" value="ECO:0007669"/>
    <property type="project" value="TreeGrafter"/>
</dbReference>
<keyword evidence="4" id="KW-0479">Metal-binding</keyword>
<dbReference type="PROSITE" id="PS00723">
    <property type="entry name" value="POLYPRENYL_SYNTHASE_1"/>
    <property type="match status" value="1"/>
</dbReference>
<evidence type="ECO:0000313" key="9">
    <source>
        <dbReference type="EMBL" id="KAG0710179.1"/>
    </source>
</evidence>
<sequence length="428" mass="47825">MQEPGRQTSPPTPEHPDPLVDTDLRPMFDDIKKLPGLYGDLEAQFDLQEIAKYYFDGQGKAVRPLITVLMSRAINTHLHDEDRKKKEKFWEDLKQLLSPMTLRRSWAGRLLPSCPLFNSQWQVAKVTEMLHTASLVHDDVLDASDTRRGKPSVSHLYGQRKVTQEDAIMFACTVSSYCVVFPPQGLVALLAASHSAVMAGDYILSVASTILARIRNEEVIVVLSQPQCSAAGQIQEPTHVDVLLFQVLTDLVQGEFMQLGSKENENERFAHYLKKTFKKTASLIAYSCKAVAILSGGDEDVQEMAFQYGRNVGIAFQLVDDLLDFVSSATTMGKPTAADLKLGLATAPVLFACEQFPELNPMIMRRFQEPGDVQKAFELVHKSDGLEQTKFLARQHCQEAIKVISTMKPSLEQKALITITDKVLNRMK</sequence>
<dbReference type="GO" id="GO:0008299">
    <property type="term" value="P:isoprenoid biosynthetic process"/>
    <property type="evidence" value="ECO:0007669"/>
    <property type="project" value="UniProtKB-KW"/>
</dbReference>
<dbReference type="GO" id="GO:0042811">
    <property type="term" value="P:pheromone biosynthetic process"/>
    <property type="evidence" value="ECO:0007669"/>
    <property type="project" value="UniProtKB-ARBA"/>
</dbReference>
<dbReference type="PROSITE" id="PS00444">
    <property type="entry name" value="POLYPRENYL_SYNTHASE_2"/>
    <property type="match status" value="1"/>
</dbReference>
<dbReference type="InterPro" id="IPR000092">
    <property type="entry name" value="Polyprenyl_synt"/>
</dbReference>
<dbReference type="OrthoDB" id="9927103at2759"/>
<dbReference type="SFLD" id="SFLDS00005">
    <property type="entry name" value="Isoprenoid_Synthase_Type_I"/>
    <property type="match status" value="1"/>
</dbReference>
<dbReference type="GO" id="GO:0006744">
    <property type="term" value="P:ubiquinone biosynthetic process"/>
    <property type="evidence" value="ECO:0007669"/>
    <property type="project" value="TreeGrafter"/>
</dbReference>
<dbReference type="PANTHER" id="PTHR12001">
    <property type="entry name" value="GERANYLGERANYL PYROPHOSPHATE SYNTHASE"/>
    <property type="match status" value="1"/>
</dbReference>
<dbReference type="GO" id="GO:0046872">
    <property type="term" value="F:metal ion binding"/>
    <property type="evidence" value="ECO:0007669"/>
    <property type="project" value="UniProtKB-KW"/>
</dbReference>
<evidence type="ECO:0000256" key="6">
    <source>
        <dbReference type="ARBA" id="ARBA00023229"/>
    </source>
</evidence>
<accession>A0A8J5CGJ9</accession>
<evidence type="ECO:0000256" key="7">
    <source>
        <dbReference type="RuleBase" id="RU004466"/>
    </source>
</evidence>
<dbReference type="PANTHER" id="PTHR12001:SF69">
    <property type="entry name" value="ALL TRANS-POLYPRENYL-DIPHOSPHATE SYNTHASE PDSS1"/>
    <property type="match status" value="1"/>
</dbReference>
<proteinExistence type="inferred from homology"/>
<protein>
    <submittedName>
        <fullName evidence="9">Decaprenyl-diphosphate synthase subunit 1</fullName>
    </submittedName>
</protein>
<comment type="similarity">
    <text evidence="2 7">Belongs to the FPP/GGPP synthase family.</text>
</comment>
<keyword evidence="10" id="KW-1185">Reference proteome</keyword>
<keyword evidence="3 7" id="KW-0808">Transferase</keyword>
<dbReference type="CDD" id="cd00685">
    <property type="entry name" value="Trans_IPPS_HT"/>
    <property type="match status" value="1"/>
</dbReference>
<dbReference type="GO" id="GO:0005739">
    <property type="term" value="C:mitochondrion"/>
    <property type="evidence" value="ECO:0007669"/>
    <property type="project" value="TreeGrafter"/>
</dbReference>
<dbReference type="InterPro" id="IPR008949">
    <property type="entry name" value="Isoprenoid_synthase_dom_sf"/>
</dbReference>
<name>A0A8J5CGJ9_CHIOP</name>
<keyword evidence="5" id="KW-0460">Magnesium</keyword>
<evidence type="ECO:0000256" key="5">
    <source>
        <dbReference type="ARBA" id="ARBA00022842"/>
    </source>
</evidence>
<gene>
    <name evidence="9" type="primary">PDSS1</name>
    <name evidence="9" type="ORF">GWK47_023339</name>
</gene>
<evidence type="ECO:0000256" key="8">
    <source>
        <dbReference type="SAM" id="MobiDB-lite"/>
    </source>
</evidence>
<evidence type="ECO:0000313" key="10">
    <source>
        <dbReference type="Proteomes" id="UP000770661"/>
    </source>
</evidence>
<keyword evidence="6" id="KW-0414">Isoprene biosynthesis</keyword>
<dbReference type="InterPro" id="IPR033749">
    <property type="entry name" value="Polyprenyl_synt_CS"/>
</dbReference>
<evidence type="ECO:0000256" key="3">
    <source>
        <dbReference type="ARBA" id="ARBA00022679"/>
    </source>
</evidence>
<dbReference type="Gene3D" id="1.10.600.10">
    <property type="entry name" value="Farnesyl Diphosphate Synthase"/>
    <property type="match status" value="1"/>
</dbReference>
<evidence type="ECO:0000256" key="2">
    <source>
        <dbReference type="ARBA" id="ARBA00006706"/>
    </source>
</evidence>
<evidence type="ECO:0000256" key="4">
    <source>
        <dbReference type="ARBA" id="ARBA00022723"/>
    </source>
</evidence>
<dbReference type="AlphaFoldDB" id="A0A8J5CGJ9"/>
<comment type="cofactor">
    <cofactor evidence="1">
        <name>Mg(2+)</name>
        <dbReference type="ChEBI" id="CHEBI:18420"/>
    </cofactor>
</comment>
<reference evidence="9" key="1">
    <citation type="submission" date="2020-07" db="EMBL/GenBank/DDBJ databases">
        <title>The High-quality genome of the commercially important snow crab, Chionoecetes opilio.</title>
        <authorList>
            <person name="Jeong J.-H."/>
            <person name="Ryu S."/>
        </authorList>
    </citation>
    <scope>NUCLEOTIDE SEQUENCE</scope>
    <source>
        <strain evidence="9">MADBK_172401_WGS</strain>
        <tissue evidence="9">Digestive gland</tissue>
    </source>
</reference>
<dbReference type="SUPFAM" id="SSF48576">
    <property type="entry name" value="Terpenoid synthases"/>
    <property type="match status" value="1"/>
</dbReference>
<comment type="caution">
    <text evidence="9">The sequence shown here is derived from an EMBL/GenBank/DDBJ whole genome shotgun (WGS) entry which is preliminary data.</text>
</comment>
<dbReference type="Pfam" id="PF00348">
    <property type="entry name" value="polyprenyl_synt"/>
    <property type="match status" value="2"/>
</dbReference>
<organism evidence="9 10">
    <name type="scientific">Chionoecetes opilio</name>
    <name type="common">Atlantic snow crab</name>
    <name type="synonym">Cancer opilio</name>
    <dbReference type="NCBI Taxonomy" id="41210"/>
    <lineage>
        <taxon>Eukaryota</taxon>
        <taxon>Metazoa</taxon>
        <taxon>Ecdysozoa</taxon>
        <taxon>Arthropoda</taxon>
        <taxon>Crustacea</taxon>
        <taxon>Multicrustacea</taxon>
        <taxon>Malacostraca</taxon>
        <taxon>Eumalacostraca</taxon>
        <taxon>Eucarida</taxon>
        <taxon>Decapoda</taxon>
        <taxon>Pleocyemata</taxon>
        <taxon>Brachyura</taxon>
        <taxon>Eubrachyura</taxon>
        <taxon>Majoidea</taxon>
        <taxon>Majidae</taxon>
        <taxon>Chionoecetes</taxon>
    </lineage>
</organism>